<feature type="compositionally biased region" description="Basic residues" evidence="9">
    <location>
        <begin position="653"/>
        <end position="662"/>
    </location>
</feature>
<dbReference type="Pfam" id="PF00271">
    <property type="entry name" value="Helicase_C"/>
    <property type="match status" value="2"/>
</dbReference>
<evidence type="ECO:0000313" key="12">
    <source>
        <dbReference type="EMBL" id="KAF3603003.1"/>
    </source>
</evidence>
<evidence type="ECO:0000256" key="3">
    <source>
        <dbReference type="ARBA" id="ARBA00022801"/>
    </source>
</evidence>
<evidence type="ECO:0000256" key="9">
    <source>
        <dbReference type="SAM" id="MobiDB-lite"/>
    </source>
</evidence>
<organism evidence="12 13">
    <name type="scientific">Brassica cretica</name>
    <name type="common">Mustard</name>
    <dbReference type="NCBI Taxonomy" id="69181"/>
    <lineage>
        <taxon>Eukaryota</taxon>
        <taxon>Viridiplantae</taxon>
        <taxon>Streptophyta</taxon>
        <taxon>Embryophyta</taxon>
        <taxon>Tracheophyta</taxon>
        <taxon>Spermatophyta</taxon>
        <taxon>Magnoliopsida</taxon>
        <taxon>eudicotyledons</taxon>
        <taxon>Gunneridae</taxon>
        <taxon>Pentapetalae</taxon>
        <taxon>rosids</taxon>
        <taxon>malvids</taxon>
        <taxon>Brassicales</taxon>
        <taxon>Brassicaceae</taxon>
        <taxon>Brassiceae</taxon>
        <taxon>Brassica</taxon>
    </lineage>
</organism>
<dbReference type="GO" id="GO:0016787">
    <property type="term" value="F:hydrolase activity"/>
    <property type="evidence" value="ECO:0007669"/>
    <property type="project" value="UniProtKB-KW"/>
</dbReference>
<evidence type="ECO:0000256" key="5">
    <source>
        <dbReference type="ARBA" id="ARBA00022840"/>
    </source>
</evidence>
<dbReference type="PANTHER" id="PTHR47959:SF1">
    <property type="entry name" value="ATP-DEPENDENT RNA HELICASE DBPA"/>
    <property type="match status" value="1"/>
</dbReference>
<proteinExistence type="inferred from homology"/>
<dbReference type="GO" id="GO:0005829">
    <property type="term" value="C:cytosol"/>
    <property type="evidence" value="ECO:0007669"/>
    <property type="project" value="TreeGrafter"/>
</dbReference>
<evidence type="ECO:0000259" key="10">
    <source>
        <dbReference type="PROSITE" id="PS51192"/>
    </source>
</evidence>
<dbReference type="EC" id="3.6.4.13" evidence="1"/>
<dbReference type="PANTHER" id="PTHR47959">
    <property type="entry name" value="ATP-DEPENDENT RNA HELICASE RHLE-RELATED"/>
    <property type="match status" value="1"/>
</dbReference>
<dbReference type="FunFam" id="3.40.50.300:FF:001539">
    <property type="entry name" value="ATP-dependent RNA helicase DDX51"/>
    <property type="match status" value="1"/>
</dbReference>
<dbReference type="InterPro" id="IPR001650">
    <property type="entry name" value="Helicase_C-like"/>
</dbReference>
<dbReference type="GO" id="GO:0006605">
    <property type="term" value="P:protein targeting"/>
    <property type="evidence" value="ECO:0007669"/>
    <property type="project" value="InterPro"/>
</dbReference>
<name>A0A8S9SS75_BRACR</name>
<comment type="similarity">
    <text evidence="7">Belongs to the DEAD box helicase family. DDX51/DBP6 subfamily.</text>
</comment>
<feature type="domain" description="Helicase C-terminal" evidence="11">
    <location>
        <begin position="463"/>
        <end position="613"/>
    </location>
</feature>
<feature type="domain" description="Helicase C-terminal" evidence="11">
    <location>
        <begin position="332"/>
        <end position="472"/>
    </location>
</feature>
<keyword evidence="4" id="KW-0347">Helicase</keyword>
<evidence type="ECO:0000256" key="2">
    <source>
        <dbReference type="ARBA" id="ARBA00022741"/>
    </source>
</evidence>
<feature type="region of interest" description="Disordered" evidence="9">
    <location>
        <begin position="633"/>
        <end position="662"/>
    </location>
</feature>
<keyword evidence="6" id="KW-0694">RNA-binding</keyword>
<dbReference type="EMBL" id="QGKX02000004">
    <property type="protein sequence ID" value="KAF3603003.1"/>
    <property type="molecule type" value="Genomic_DNA"/>
</dbReference>
<dbReference type="Gene3D" id="3.40.50.300">
    <property type="entry name" value="P-loop containing nucleotide triphosphate hydrolases"/>
    <property type="match status" value="3"/>
</dbReference>
<dbReference type="SMART" id="SM00490">
    <property type="entry name" value="HELICc"/>
    <property type="match status" value="2"/>
</dbReference>
<dbReference type="CDD" id="cd17956">
    <property type="entry name" value="DEADc_DDX51"/>
    <property type="match status" value="1"/>
</dbReference>
<protein>
    <recommendedName>
        <fullName evidence="1">RNA helicase</fullName>
        <ecNumber evidence="1">3.6.4.13</ecNumber>
    </recommendedName>
</protein>
<dbReference type="GO" id="GO:0003724">
    <property type="term" value="F:RNA helicase activity"/>
    <property type="evidence" value="ECO:0007669"/>
    <property type="project" value="UniProtKB-EC"/>
</dbReference>
<evidence type="ECO:0000256" key="6">
    <source>
        <dbReference type="ARBA" id="ARBA00022884"/>
    </source>
</evidence>
<dbReference type="InterPro" id="IPR050079">
    <property type="entry name" value="DEAD_box_RNA_helicase"/>
</dbReference>
<dbReference type="Proteomes" id="UP000712600">
    <property type="component" value="Unassembled WGS sequence"/>
</dbReference>
<evidence type="ECO:0000256" key="1">
    <source>
        <dbReference type="ARBA" id="ARBA00012552"/>
    </source>
</evidence>
<dbReference type="PROSITE" id="PS51194">
    <property type="entry name" value="HELICASE_CTER"/>
    <property type="match status" value="2"/>
</dbReference>
<dbReference type="InterPro" id="IPR000185">
    <property type="entry name" value="SecA"/>
</dbReference>
<dbReference type="InterPro" id="IPR011545">
    <property type="entry name" value="DEAD/DEAH_box_helicase_dom"/>
</dbReference>
<accession>A0A8S9SS75</accession>
<evidence type="ECO:0000259" key="11">
    <source>
        <dbReference type="PROSITE" id="PS51194"/>
    </source>
</evidence>
<comment type="catalytic activity">
    <reaction evidence="8">
        <text>ATP + H2O = ADP + phosphate + H(+)</text>
        <dbReference type="Rhea" id="RHEA:13065"/>
        <dbReference type="ChEBI" id="CHEBI:15377"/>
        <dbReference type="ChEBI" id="CHEBI:15378"/>
        <dbReference type="ChEBI" id="CHEBI:30616"/>
        <dbReference type="ChEBI" id="CHEBI:43474"/>
        <dbReference type="ChEBI" id="CHEBI:456216"/>
        <dbReference type="EC" id="3.6.4.13"/>
    </reaction>
</comment>
<reference evidence="12" key="1">
    <citation type="submission" date="2019-12" db="EMBL/GenBank/DDBJ databases">
        <title>Genome sequencing and annotation of Brassica cretica.</title>
        <authorList>
            <person name="Studholme D.J."/>
            <person name="Sarris P."/>
        </authorList>
    </citation>
    <scope>NUCLEOTIDE SEQUENCE</scope>
    <source>
        <strain evidence="12">PFS-109/04</strain>
        <tissue evidence="12">Leaf</tissue>
    </source>
</reference>
<sequence length="662" mass="72886">MVEEEKDGQAQTQEETTNLVVPWMRAPVDVSHVDSCSLETLPSLHPRLKEALEKMGISSLFPVQVAVWHETIGPGGFERDVCVNSPTGSGKTLSYALPIVQTLSSRAVRCLRALVVLPTRDLALQVKGVFDAIAPSVGLSVGSAVGQSSIAGDIAQLIKTPKLDAGICYDPEDISQNLESSAVDILVATPGRLMDHINNTKGFTLEHLRYLVVDETDRLLRESYQEWLPTVLKLTQASDDGPFPSSSPFVPSSFGSLLTIRRQSVERGFKGKPYPRLAKLALSATLTQDPSKLIQLDLHHPLFMTTGATRYRLPEKLECLRLICETGVKPVYLVGLLKSLEGEKCIVFTSSVETTRRLCKLLNFFGDSMIKAKEYSGGLNQAVRSKELKAFRKGDIQVLISSDALARGMDVELVINVINYDMPQYPKTFIHRAGRTARAGRAGRCFTLLGDHEICETGVKPVYLVGLLKSLEGEKCIVFTSSVETTRRLCKLLNFFGDSMIKAKEYSGGLNQAVRSKELKAFRKGDIQVLISSDALARGMDVELVINVINYDMPQYPKTFIHRAGRTARAGRAGRCFTLLGDHEVRRFSNLLKKVGNASCPIYPIPPDLFGPVRAIYEPALAKLKESVEPIAPKRGRQVGFKHNSKTTNSQTKRNKARSGQA</sequence>
<keyword evidence="3" id="KW-0378">Hydrolase</keyword>
<dbReference type="CDD" id="cd18787">
    <property type="entry name" value="SF2_C_DEAD"/>
    <property type="match status" value="2"/>
</dbReference>
<dbReference type="GO" id="GO:0006886">
    <property type="term" value="P:intracellular protein transport"/>
    <property type="evidence" value="ECO:0007669"/>
    <property type="project" value="InterPro"/>
</dbReference>
<dbReference type="Pfam" id="PF00270">
    <property type="entry name" value="DEAD"/>
    <property type="match status" value="1"/>
</dbReference>
<dbReference type="SMART" id="SM00487">
    <property type="entry name" value="DEXDc"/>
    <property type="match status" value="1"/>
</dbReference>
<dbReference type="GO" id="GO:0003723">
    <property type="term" value="F:RNA binding"/>
    <property type="evidence" value="ECO:0007669"/>
    <property type="project" value="UniProtKB-KW"/>
</dbReference>
<evidence type="ECO:0000256" key="8">
    <source>
        <dbReference type="ARBA" id="ARBA00047984"/>
    </source>
</evidence>
<dbReference type="GO" id="GO:0005524">
    <property type="term" value="F:ATP binding"/>
    <property type="evidence" value="ECO:0007669"/>
    <property type="project" value="UniProtKB-KW"/>
</dbReference>
<dbReference type="PROSITE" id="PS51192">
    <property type="entry name" value="HELICASE_ATP_BIND_1"/>
    <property type="match status" value="1"/>
</dbReference>
<dbReference type="AlphaFoldDB" id="A0A8S9SS75"/>
<evidence type="ECO:0000256" key="7">
    <source>
        <dbReference type="ARBA" id="ARBA00038200"/>
    </source>
</evidence>
<gene>
    <name evidence="12" type="ORF">F2Q69_00034493</name>
</gene>
<evidence type="ECO:0000313" key="13">
    <source>
        <dbReference type="Proteomes" id="UP000712600"/>
    </source>
</evidence>
<keyword evidence="2" id="KW-0547">Nucleotide-binding</keyword>
<feature type="domain" description="Helicase ATP-binding" evidence="10">
    <location>
        <begin position="72"/>
        <end position="304"/>
    </location>
</feature>
<dbReference type="SUPFAM" id="SSF52540">
    <property type="entry name" value="P-loop containing nucleoside triphosphate hydrolases"/>
    <property type="match status" value="2"/>
</dbReference>
<keyword evidence="5" id="KW-0067">ATP-binding</keyword>
<dbReference type="InterPro" id="IPR027417">
    <property type="entry name" value="P-loop_NTPase"/>
</dbReference>
<comment type="caution">
    <text evidence="12">The sequence shown here is derived from an EMBL/GenBank/DDBJ whole genome shotgun (WGS) entry which is preliminary data.</text>
</comment>
<evidence type="ECO:0000256" key="4">
    <source>
        <dbReference type="ARBA" id="ARBA00022806"/>
    </source>
</evidence>
<dbReference type="PRINTS" id="PR00906">
    <property type="entry name" value="SECA"/>
</dbReference>
<dbReference type="InterPro" id="IPR014001">
    <property type="entry name" value="Helicase_ATP-bd"/>
</dbReference>